<sequence length="134" mass="14322">MSDVIDVAIIAVIRNGLMLCVRKRGTQRFMLPGGKPEAGETAVQCLAREIAEELQCTVDVASLRPLGSFEGVAANEAGRRVRADTFIGEITGTIELAAEIDEYRWLPLAGPFDVPLAPLLEDGPLLKTLCAADA</sequence>
<proteinExistence type="predicted"/>
<evidence type="ECO:0000313" key="5">
    <source>
        <dbReference type="Proteomes" id="UP000543030"/>
    </source>
</evidence>
<gene>
    <name evidence="4" type="ORF">HNQ50_000516</name>
</gene>
<dbReference type="AlphaFoldDB" id="A0A840RBI6"/>
<dbReference type="Proteomes" id="UP000543030">
    <property type="component" value="Unassembled WGS sequence"/>
</dbReference>
<dbReference type="GO" id="GO:0035539">
    <property type="term" value="F:8-oxo-7,8-dihydrodeoxyguanosine triphosphate pyrophosphatase activity"/>
    <property type="evidence" value="ECO:0007669"/>
    <property type="project" value="UniProtKB-EC"/>
</dbReference>
<dbReference type="Gene3D" id="3.90.79.10">
    <property type="entry name" value="Nucleoside Triphosphate Pyrophosphohydrolase"/>
    <property type="match status" value="1"/>
</dbReference>
<dbReference type="PROSITE" id="PS51462">
    <property type="entry name" value="NUDIX"/>
    <property type="match status" value="1"/>
</dbReference>
<dbReference type="EC" id="3.6.1.55" evidence="4"/>
<accession>A0A840RBI6</accession>
<dbReference type="Pfam" id="PF00293">
    <property type="entry name" value="NUDIX"/>
    <property type="match status" value="1"/>
</dbReference>
<evidence type="ECO:0000313" key="4">
    <source>
        <dbReference type="EMBL" id="MBB5189806.1"/>
    </source>
</evidence>
<comment type="caution">
    <text evidence="4">The sequence shown here is derived from an EMBL/GenBank/DDBJ whole genome shotgun (WGS) entry which is preliminary data.</text>
</comment>
<dbReference type="InterPro" id="IPR015797">
    <property type="entry name" value="NUDIX_hydrolase-like_dom_sf"/>
</dbReference>
<dbReference type="PANTHER" id="PTHR43046">
    <property type="entry name" value="GDP-MANNOSE MANNOSYL HYDROLASE"/>
    <property type="match status" value="1"/>
</dbReference>
<organism evidence="4 5">
    <name type="scientific">Silvimonas terrae</name>
    <dbReference type="NCBI Taxonomy" id="300266"/>
    <lineage>
        <taxon>Bacteria</taxon>
        <taxon>Pseudomonadati</taxon>
        <taxon>Pseudomonadota</taxon>
        <taxon>Betaproteobacteria</taxon>
        <taxon>Neisseriales</taxon>
        <taxon>Chitinibacteraceae</taxon>
        <taxon>Silvimonas</taxon>
    </lineage>
</organism>
<evidence type="ECO:0000259" key="3">
    <source>
        <dbReference type="PROSITE" id="PS51462"/>
    </source>
</evidence>
<keyword evidence="2 4" id="KW-0378">Hydrolase</keyword>
<dbReference type="EMBL" id="JACHHN010000001">
    <property type="protein sequence ID" value="MBB5189806.1"/>
    <property type="molecule type" value="Genomic_DNA"/>
</dbReference>
<reference evidence="4 5" key="1">
    <citation type="submission" date="2020-08" db="EMBL/GenBank/DDBJ databases">
        <title>Genomic Encyclopedia of Type Strains, Phase IV (KMG-IV): sequencing the most valuable type-strain genomes for metagenomic binning, comparative biology and taxonomic classification.</title>
        <authorList>
            <person name="Goeker M."/>
        </authorList>
    </citation>
    <scope>NUCLEOTIDE SEQUENCE [LARGE SCALE GENOMIC DNA]</scope>
    <source>
        <strain evidence="4 5">DSM 18233</strain>
    </source>
</reference>
<keyword evidence="5" id="KW-1185">Reference proteome</keyword>
<dbReference type="InterPro" id="IPR000086">
    <property type="entry name" value="NUDIX_hydrolase_dom"/>
</dbReference>
<dbReference type="CDD" id="cd04690">
    <property type="entry name" value="NUDIX_Hydrolase"/>
    <property type="match status" value="1"/>
</dbReference>
<comment type="cofactor">
    <cofactor evidence="1">
        <name>Mg(2+)</name>
        <dbReference type="ChEBI" id="CHEBI:18420"/>
    </cofactor>
</comment>
<evidence type="ECO:0000256" key="2">
    <source>
        <dbReference type="ARBA" id="ARBA00022801"/>
    </source>
</evidence>
<dbReference type="SUPFAM" id="SSF55811">
    <property type="entry name" value="Nudix"/>
    <property type="match status" value="1"/>
</dbReference>
<name>A0A840RBI6_9NEIS</name>
<evidence type="ECO:0000256" key="1">
    <source>
        <dbReference type="ARBA" id="ARBA00001946"/>
    </source>
</evidence>
<dbReference type="PANTHER" id="PTHR43046:SF2">
    <property type="entry name" value="8-OXO-DGTP DIPHOSPHATASE-RELATED"/>
    <property type="match status" value="1"/>
</dbReference>
<protein>
    <submittedName>
        <fullName evidence="4">8-oxo-dGTP diphosphatase</fullName>
        <ecNumber evidence="4">3.6.1.55</ecNumber>
    </submittedName>
</protein>
<feature type="domain" description="Nudix hydrolase" evidence="3">
    <location>
        <begin position="2"/>
        <end position="133"/>
    </location>
</feature>
<dbReference type="RefSeq" id="WP_184097221.1">
    <property type="nucleotide sequence ID" value="NZ_JACHHN010000001.1"/>
</dbReference>